<sequence length="210" mass="24285">MKTKDGPFFRGNVPAEYRETEQLKAKPGIWVNGKMYWVDSGYEKLIPEQLLSIKMNRHHPHSKIRFYDMYVTNHSLEPTEIKVLMMHSYENATKDHVTFISPVKKVIFHLTEDHVFLINGHYNGEPMEESTVQPLWNIGSEAFWSCAEKGRLRYQPMAKGLAVSIFSLSLKLAARQTVTANAWMMKGSSQDELFYLNQAVLKNRLAFPCK</sequence>
<evidence type="ECO:0000313" key="2">
    <source>
        <dbReference type="EMBL" id="PLS00065.1"/>
    </source>
</evidence>
<keyword evidence="4" id="KW-1185">Reference proteome</keyword>
<proteinExistence type="predicted"/>
<dbReference type="Proteomes" id="UP000234951">
    <property type="component" value="Unassembled WGS sequence"/>
</dbReference>
<evidence type="ECO:0000313" key="3">
    <source>
        <dbReference type="Proteomes" id="UP000234951"/>
    </source>
</evidence>
<accession>A0A2N5GR68</accession>
<reference evidence="2 4" key="2">
    <citation type="submission" date="2017-12" db="EMBL/GenBank/DDBJ databases">
        <title>Comparative Functional Genomics of Dry Heat Resistant strains isolated from the Viking Spacecraft.</title>
        <authorList>
            <person name="Seuylemezian A."/>
            <person name="Cooper K."/>
            <person name="Vaishampayan P."/>
        </authorList>
    </citation>
    <scope>NUCLEOTIDE SEQUENCE [LARGE SCALE GENOMIC DNA]</scope>
    <source>
        <strain evidence="2 4">ATCC 29669</strain>
    </source>
</reference>
<name>A0A2N5GR68_9BACI</name>
<dbReference type="AlphaFoldDB" id="A0A2N5GR68"/>
<dbReference type="OrthoDB" id="2838415at2"/>
<dbReference type="Proteomes" id="UP000235114">
    <property type="component" value="Unassembled WGS sequence"/>
</dbReference>
<dbReference type="EMBL" id="PGVA01000004">
    <property type="protein sequence ID" value="PLR85946.1"/>
    <property type="molecule type" value="Genomic_DNA"/>
</dbReference>
<evidence type="ECO:0000313" key="4">
    <source>
        <dbReference type="Proteomes" id="UP000235114"/>
    </source>
</evidence>
<dbReference type="RefSeq" id="WP_101575610.1">
    <property type="nucleotide sequence ID" value="NZ_PGVA01000004.1"/>
</dbReference>
<comment type="caution">
    <text evidence="1">The sequence shown here is derived from an EMBL/GenBank/DDBJ whole genome shotgun (WGS) entry which is preliminary data.</text>
</comment>
<gene>
    <name evidence="1" type="ORF">CU635_02610</name>
    <name evidence="2" type="ORF">CVD25_04320</name>
</gene>
<reference evidence="1 3" key="1">
    <citation type="submission" date="2017-11" db="EMBL/GenBank/DDBJ databases">
        <title>Comparitive Functional Genomics of Dry Heat Resistant strains isolated from the Viking Spacecraft.</title>
        <authorList>
            <person name="Seuylemezian A."/>
            <person name="Cooper K."/>
            <person name="Vaishampayan P."/>
        </authorList>
    </citation>
    <scope>NUCLEOTIDE SEQUENCE [LARGE SCALE GENOMIC DNA]</scope>
    <source>
        <strain evidence="1 3">M4.6</strain>
    </source>
</reference>
<organism evidence="1 3">
    <name type="scientific">Bacillus canaveralius</name>
    <dbReference type="NCBI Taxonomy" id="1403243"/>
    <lineage>
        <taxon>Bacteria</taxon>
        <taxon>Bacillati</taxon>
        <taxon>Bacillota</taxon>
        <taxon>Bacilli</taxon>
        <taxon>Bacillales</taxon>
        <taxon>Bacillaceae</taxon>
        <taxon>Bacillus</taxon>
    </lineage>
</organism>
<dbReference type="EMBL" id="PGVD01000013">
    <property type="protein sequence ID" value="PLS00065.1"/>
    <property type="molecule type" value="Genomic_DNA"/>
</dbReference>
<protein>
    <submittedName>
        <fullName evidence="1">Uncharacterized protein</fullName>
    </submittedName>
</protein>
<evidence type="ECO:0000313" key="1">
    <source>
        <dbReference type="EMBL" id="PLR85946.1"/>
    </source>
</evidence>